<name>A0ABQ5CZT3_9ASTR</name>
<organism evidence="1 2">
    <name type="scientific">Tanacetum coccineum</name>
    <dbReference type="NCBI Taxonomy" id="301880"/>
    <lineage>
        <taxon>Eukaryota</taxon>
        <taxon>Viridiplantae</taxon>
        <taxon>Streptophyta</taxon>
        <taxon>Embryophyta</taxon>
        <taxon>Tracheophyta</taxon>
        <taxon>Spermatophyta</taxon>
        <taxon>Magnoliopsida</taxon>
        <taxon>eudicotyledons</taxon>
        <taxon>Gunneridae</taxon>
        <taxon>Pentapetalae</taxon>
        <taxon>asterids</taxon>
        <taxon>campanulids</taxon>
        <taxon>Asterales</taxon>
        <taxon>Asteraceae</taxon>
        <taxon>Asteroideae</taxon>
        <taxon>Anthemideae</taxon>
        <taxon>Anthemidinae</taxon>
        <taxon>Tanacetum</taxon>
    </lineage>
</organism>
<dbReference type="EMBL" id="BQNB010014708">
    <property type="protein sequence ID" value="GJT31468.1"/>
    <property type="molecule type" value="Genomic_DNA"/>
</dbReference>
<reference evidence="1" key="1">
    <citation type="journal article" date="2022" name="Int. J. Mol. Sci.">
        <title>Draft Genome of Tanacetum Coccineum: Genomic Comparison of Closely Related Tanacetum-Family Plants.</title>
        <authorList>
            <person name="Yamashiro T."/>
            <person name="Shiraishi A."/>
            <person name="Nakayama K."/>
            <person name="Satake H."/>
        </authorList>
    </citation>
    <scope>NUCLEOTIDE SEQUENCE</scope>
</reference>
<gene>
    <name evidence="1" type="ORF">Tco_0911743</name>
</gene>
<comment type="caution">
    <text evidence="1">The sequence shown here is derived from an EMBL/GenBank/DDBJ whole genome shotgun (WGS) entry which is preliminary data.</text>
</comment>
<accession>A0ABQ5CZT3</accession>
<evidence type="ECO:0000313" key="1">
    <source>
        <dbReference type="EMBL" id="GJT31468.1"/>
    </source>
</evidence>
<dbReference type="Proteomes" id="UP001151760">
    <property type="component" value="Unassembled WGS sequence"/>
</dbReference>
<proteinExistence type="predicted"/>
<reference evidence="1" key="2">
    <citation type="submission" date="2022-01" db="EMBL/GenBank/DDBJ databases">
        <authorList>
            <person name="Yamashiro T."/>
            <person name="Shiraishi A."/>
            <person name="Satake H."/>
            <person name="Nakayama K."/>
        </authorList>
    </citation>
    <scope>NUCLEOTIDE SEQUENCE</scope>
</reference>
<protein>
    <submittedName>
        <fullName evidence="1">Uncharacterized protein</fullName>
    </submittedName>
</protein>
<sequence length="170" mass="19486">MRQKKSDAPLIEEWVSDNEDEVESPVMVEKKIVVPTIPKVDVVRPKQQEKPVRKTVRSGPISFNTARQSNFNVVRTNRVNAVKASAFGFRDLSNLIGNPETELKDSVRLNSHEDKKNTSVNVNSSVALNDFVNYVEMCNKCLELKAELIKQHNMVEKDEYNRLLKRFSKL</sequence>
<keyword evidence="2" id="KW-1185">Reference proteome</keyword>
<evidence type="ECO:0000313" key="2">
    <source>
        <dbReference type="Proteomes" id="UP001151760"/>
    </source>
</evidence>